<proteinExistence type="predicted"/>
<gene>
    <name evidence="2" type="ORF">HETIRDRAFT_99048</name>
</gene>
<name>W4KMH1_HETIT</name>
<keyword evidence="3" id="KW-1185">Reference proteome</keyword>
<dbReference type="HOGENOM" id="CLU_1402605_0_0_1"/>
<dbReference type="EMBL" id="KI925454">
    <property type="protein sequence ID" value="ETW86575.1"/>
    <property type="molecule type" value="Genomic_DNA"/>
</dbReference>
<dbReference type="RefSeq" id="XP_009540583.1">
    <property type="nucleotide sequence ID" value="XM_009542288.1"/>
</dbReference>
<organism evidence="2 3">
    <name type="scientific">Heterobasidion irregulare (strain TC 32-1)</name>
    <dbReference type="NCBI Taxonomy" id="747525"/>
    <lineage>
        <taxon>Eukaryota</taxon>
        <taxon>Fungi</taxon>
        <taxon>Dikarya</taxon>
        <taxon>Basidiomycota</taxon>
        <taxon>Agaricomycotina</taxon>
        <taxon>Agaricomycetes</taxon>
        <taxon>Russulales</taxon>
        <taxon>Bondarzewiaceae</taxon>
        <taxon>Heterobasidion</taxon>
        <taxon>Heterobasidion annosum species complex</taxon>
    </lineage>
</organism>
<dbReference type="KEGG" id="hir:HETIRDRAFT_99048"/>
<dbReference type="AlphaFoldDB" id="W4KMH1"/>
<dbReference type="OrthoDB" id="10412999at2759"/>
<accession>W4KMH1</accession>
<sequence>MITRSIHPINPTRALAGTGHQRQNSSLNIGIALYHIPDPACSPPTKRVAWALVVHDGFYTDQRVLMYQLYWSTLGSSSYIRPVFVAVDQVSDPSWDFIGIAHVGSCKKSLDDITRIVLSVQPLGHYTAPNHTIPPPTAWVLDALHALWRAGALTLPFLVENIYDKVHKASAAHMIYRERTIWPTRVPVLDISTL</sequence>
<evidence type="ECO:0000256" key="1">
    <source>
        <dbReference type="SAM" id="MobiDB-lite"/>
    </source>
</evidence>
<evidence type="ECO:0000313" key="3">
    <source>
        <dbReference type="Proteomes" id="UP000030671"/>
    </source>
</evidence>
<dbReference type="Proteomes" id="UP000030671">
    <property type="component" value="Unassembled WGS sequence"/>
</dbReference>
<dbReference type="InParanoid" id="W4KMH1"/>
<protein>
    <submittedName>
        <fullName evidence="2">Uncharacterized protein</fullName>
    </submittedName>
</protein>
<feature type="region of interest" description="Disordered" evidence="1">
    <location>
        <begin position="1"/>
        <end position="21"/>
    </location>
</feature>
<dbReference type="GeneID" id="20678885"/>
<evidence type="ECO:0000313" key="2">
    <source>
        <dbReference type="EMBL" id="ETW86575.1"/>
    </source>
</evidence>
<reference evidence="2 3" key="1">
    <citation type="journal article" date="2012" name="New Phytol.">
        <title>Insight into trade-off between wood decay and parasitism from the genome of a fungal forest pathogen.</title>
        <authorList>
            <person name="Olson A."/>
            <person name="Aerts A."/>
            <person name="Asiegbu F."/>
            <person name="Belbahri L."/>
            <person name="Bouzid O."/>
            <person name="Broberg A."/>
            <person name="Canback B."/>
            <person name="Coutinho P.M."/>
            <person name="Cullen D."/>
            <person name="Dalman K."/>
            <person name="Deflorio G."/>
            <person name="van Diepen L.T."/>
            <person name="Dunand C."/>
            <person name="Duplessis S."/>
            <person name="Durling M."/>
            <person name="Gonthier P."/>
            <person name="Grimwood J."/>
            <person name="Fossdal C.G."/>
            <person name="Hansson D."/>
            <person name="Henrissat B."/>
            <person name="Hietala A."/>
            <person name="Himmelstrand K."/>
            <person name="Hoffmeister D."/>
            <person name="Hogberg N."/>
            <person name="James T.Y."/>
            <person name="Karlsson M."/>
            <person name="Kohler A."/>
            <person name="Kues U."/>
            <person name="Lee Y.H."/>
            <person name="Lin Y.C."/>
            <person name="Lind M."/>
            <person name="Lindquist E."/>
            <person name="Lombard V."/>
            <person name="Lucas S."/>
            <person name="Lunden K."/>
            <person name="Morin E."/>
            <person name="Murat C."/>
            <person name="Park J."/>
            <person name="Raffaello T."/>
            <person name="Rouze P."/>
            <person name="Salamov A."/>
            <person name="Schmutz J."/>
            <person name="Solheim H."/>
            <person name="Stahlberg J."/>
            <person name="Velez H."/>
            <person name="de Vries R.P."/>
            <person name="Wiebenga A."/>
            <person name="Woodward S."/>
            <person name="Yakovlev I."/>
            <person name="Garbelotto M."/>
            <person name="Martin F."/>
            <person name="Grigoriev I.V."/>
            <person name="Stenlid J."/>
        </authorList>
    </citation>
    <scope>NUCLEOTIDE SEQUENCE [LARGE SCALE GENOMIC DNA]</scope>
    <source>
        <strain evidence="2 3">TC 32-1</strain>
    </source>
</reference>